<evidence type="ECO:0000313" key="2">
    <source>
        <dbReference type="EMBL" id="GAV04102.1"/>
    </source>
</evidence>
<evidence type="ECO:0000256" key="1">
    <source>
        <dbReference type="SAM" id="Phobius"/>
    </source>
</evidence>
<protein>
    <submittedName>
        <fullName evidence="2">Uncharacterized protein</fullName>
    </submittedName>
</protein>
<sequence>MEETKWRFFSPTFTLQILVFIYCVYYEILAAASLFTGLYKLSTFPSSGKEHLEHPHLLLLTRVSAWIWLASGIHMFVTGVTGKIAARTCSRVLLSVFTLAQGAAMGLLVGTAIYARTEVSLPDVDRAVSLNKDNHLSAQLLEKAQITAGAVAGSIGLGIILSVALLVLAFRRKKDGEIPYRTMVELE</sequence>
<feature type="transmembrane region" description="Helical" evidence="1">
    <location>
        <begin position="59"/>
        <end position="80"/>
    </location>
</feature>
<dbReference type="EMBL" id="BDGG01000010">
    <property type="protein sequence ID" value="GAV04102.1"/>
    <property type="molecule type" value="Genomic_DNA"/>
</dbReference>
<dbReference type="Proteomes" id="UP000186922">
    <property type="component" value="Unassembled WGS sequence"/>
</dbReference>
<keyword evidence="1" id="KW-0812">Transmembrane</keyword>
<organism evidence="2 3">
    <name type="scientific">Ramazzottius varieornatus</name>
    <name type="common">Water bear</name>
    <name type="synonym">Tardigrade</name>
    <dbReference type="NCBI Taxonomy" id="947166"/>
    <lineage>
        <taxon>Eukaryota</taxon>
        <taxon>Metazoa</taxon>
        <taxon>Ecdysozoa</taxon>
        <taxon>Tardigrada</taxon>
        <taxon>Eutardigrada</taxon>
        <taxon>Parachela</taxon>
        <taxon>Hypsibioidea</taxon>
        <taxon>Ramazzottiidae</taxon>
        <taxon>Ramazzottius</taxon>
    </lineage>
</organism>
<feature type="transmembrane region" description="Helical" evidence="1">
    <location>
        <begin position="92"/>
        <end position="115"/>
    </location>
</feature>
<keyword evidence="3" id="KW-1185">Reference proteome</keyword>
<keyword evidence="1" id="KW-0472">Membrane</keyword>
<gene>
    <name evidence="2" type="primary">RvY_14431-1</name>
    <name evidence="2" type="synonym">RvY_14431.1</name>
    <name evidence="2" type="ORF">RvY_14431</name>
</gene>
<name>A0A1D1VRA5_RAMVA</name>
<feature type="transmembrane region" description="Helical" evidence="1">
    <location>
        <begin position="146"/>
        <end position="170"/>
    </location>
</feature>
<feature type="transmembrane region" description="Helical" evidence="1">
    <location>
        <begin position="12"/>
        <end position="39"/>
    </location>
</feature>
<keyword evidence="1" id="KW-1133">Transmembrane helix</keyword>
<evidence type="ECO:0000313" key="3">
    <source>
        <dbReference type="Proteomes" id="UP000186922"/>
    </source>
</evidence>
<comment type="caution">
    <text evidence="2">The sequence shown here is derived from an EMBL/GenBank/DDBJ whole genome shotgun (WGS) entry which is preliminary data.</text>
</comment>
<accession>A0A1D1VRA5</accession>
<proteinExistence type="predicted"/>
<dbReference type="AlphaFoldDB" id="A0A1D1VRA5"/>
<reference evidence="2 3" key="1">
    <citation type="journal article" date="2016" name="Nat. Commun.">
        <title>Extremotolerant tardigrade genome and improved radiotolerance of human cultured cells by tardigrade-unique protein.</title>
        <authorList>
            <person name="Hashimoto T."/>
            <person name="Horikawa D.D."/>
            <person name="Saito Y."/>
            <person name="Kuwahara H."/>
            <person name="Kozuka-Hata H."/>
            <person name="Shin-I T."/>
            <person name="Minakuchi Y."/>
            <person name="Ohishi K."/>
            <person name="Motoyama A."/>
            <person name="Aizu T."/>
            <person name="Enomoto A."/>
            <person name="Kondo K."/>
            <person name="Tanaka S."/>
            <person name="Hara Y."/>
            <person name="Koshikawa S."/>
            <person name="Sagara H."/>
            <person name="Miura T."/>
            <person name="Yokobori S."/>
            <person name="Miyagawa K."/>
            <person name="Suzuki Y."/>
            <person name="Kubo T."/>
            <person name="Oyama M."/>
            <person name="Kohara Y."/>
            <person name="Fujiyama A."/>
            <person name="Arakawa K."/>
            <person name="Katayama T."/>
            <person name="Toyoda A."/>
            <person name="Kunieda T."/>
        </authorList>
    </citation>
    <scope>NUCLEOTIDE SEQUENCE [LARGE SCALE GENOMIC DNA]</scope>
    <source>
        <strain evidence="2 3">YOKOZUNA-1</strain>
    </source>
</reference>